<dbReference type="eggNOG" id="COG0683">
    <property type="taxonomic scope" value="Bacteria"/>
</dbReference>
<dbReference type="SUPFAM" id="SSF53822">
    <property type="entry name" value="Periplasmic binding protein-like I"/>
    <property type="match status" value="1"/>
</dbReference>
<evidence type="ECO:0000256" key="2">
    <source>
        <dbReference type="ARBA" id="ARBA00022692"/>
    </source>
</evidence>
<dbReference type="OrthoDB" id="9783240at2"/>
<organism evidence="7 8">
    <name type="scientific">Thermodesulfatator indicus (strain DSM 15286 / JCM 11887 / CIR29812)</name>
    <dbReference type="NCBI Taxonomy" id="667014"/>
    <lineage>
        <taxon>Bacteria</taxon>
        <taxon>Pseudomonadati</taxon>
        <taxon>Thermodesulfobacteriota</taxon>
        <taxon>Thermodesulfobacteria</taxon>
        <taxon>Thermodesulfobacteriales</taxon>
        <taxon>Thermodesulfatatoraceae</taxon>
        <taxon>Thermodesulfatator</taxon>
    </lineage>
</organism>
<keyword evidence="2" id="KW-0812">Transmembrane</keyword>
<comment type="subcellular location">
    <subcellularLocation>
        <location evidence="1">Membrane</location>
    </subcellularLocation>
</comment>
<dbReference type="InterPro" id="IPR051010">
    <property type="entry name" value="BCAA_transport"/>
</dbReference>
<keyword evidence="8" id="KW-1185">Reference proteome</keyword>
<dbReference type="GO" id="GO:0016020">
    <property type="term" value="C:membrane"/>
    <property type="evidence" value="ECO:0007669"/>
    <property type="project" value="UniProtKB-SubCell"/>
</dbReference>
<dbReference type="PANTHER" id="PTHR30483:SF40">
    <property type="entry name" value="HISTIDINE KINASE"/>
    <property type="match status" value="1"/>
</dbReference>
<dbReference type="InParanoid" id="F8AC81"/>
<dbReference type="Gene3D" id="3.40.50.2300">
    <property type="match status" value="2"/>
</dbReference>
<evidence type="ECO:0000313" key="7">
    <source>
        <dbReference type="EMBL" id="AEH45716.1"/>
    </source>
</evidence>
<dbReference type="AlphaFoldDB" id="F8AC81"/>
<evidence type="ECO:0000256" key="4">
    <source>
        <dbReference type="ARBA" id="ARBA00023136"/>
    </source>
</evidence>
<keyword evidence="5" id="KW-0732">Signal</keyword>
<proteinExistence type="predicted"/>
<feature type="domain" description="Receptor ligand binding region" evidence="6">
    <location>
        <begin position="69"/>
        <end position="389"/>
    </location>
</feature>
<reference evidence="7 8" key="2">
    <citation type="journal article" date="2012" name="Stand. Genomic Sci.">
        <title>Complete genome sequence of the thermophilic sulfate-reducing ocean bacterium Thermodesulfatator indicus type strain (CIR29812(T)).</title>
        <authorList>
            <person name="Anderson I."/>
            <person name="Saunders E."/>
            <person name="Lapidus A."/>
            <person name="Nolan M."/>
            <person name="Lucas S."/>
            <person name="Tice H."/>
            <person name="Del Rio T.G."/>
            <person name="Cheng J.F."/>
            <person name="Han C."/>
            <person name="Tapia R."/>
            <person name="Goodwin L.A."/>
            <person name="Pitluck S."/>
            <person name="Liolios K."/>
            <person name="Mavromatis K."/>
            <person name="Pagani I."/>
            <person name="Ivanova N."/>
            <person name="Mikhailova N."/>
            <person name="Pati A."/>
            <person name="Chen A."/>
            <person name="Palaniappan K."/>
            <person name="Land M."/>
            <person name="Hauser L."/>
            <person name="Jeffries C.D."/>
            <person name="Chang Y.J."/>
            <person name="Brambilla E.M."/>
            <person name="Rohde M."/>
            <person name="Spring S."/>
            <person name="Goker M."/>
            <person name="Detter J.C."/>
            <person name="Woyke T."/>
            <person name="Bristow J."/>
            <person name="Eisen J.A."/>
            <person name="Markowitz V."/>
            <person name="Hugenholtz P."/>
            <person name="Kyrpides N.C."/>
            <person name="Klenk H.P."/>
        </authorList>
    </citation>
    <scope>NUCLEOTIDE SEQUENCE [LARGE SCALE GENOMIC DNA]</scope>
    <source>
        <strain evidence="8">DSM 15286 / JCM 11887 / CIR29812</strain>
    </source>
</reference>
<dbReference type="Pfam" id="PF01094">
    <property type="entry name" value="ANF_receptor"/>
    <property type="match status" value="1"/>
</dbReference>
<dbReference type="Proteomes" id="UP000006793">
    <property type="component" value="Chromosome"/>
</dbReference>
<feature type="chain" id="PRO_5003373852" evidence="5">
    <location>
        <begin position="27"/>
        <end position="411"/>
    </location>
</feature>
<evidence type="ECO:0000259" key="6">
    <source>
        <dbReference type="Pfam" id="PF01094"/>
    </source>
</evidence>
<dbReference type="PANTHER" id="PTHR30483">
    <property type="entry name" value="LEUCINE-SPECIFIC-BINDING PROTEIN"/>
    <property type="match status" value="1"/>
</dbReference>
<dbReference type="KEGG" id="tid:Thein_1861"/>
<accession>F8AC81</accession>
<evidence type="ECO:0000256" key="1">
    <source>
        <dbReference type="ARBA" id="ARBA00004370"/>
    </source>
</evidence>
<gene>
    <name evidence="7" type="ordered locus">Thein_1861</name>
</gene>
<name>F8AC81_THEID</name>
<keyword evidence="3" id="KW-1133">Transmembrane helix</keyword>
<feature type="signal peptide" evidence="5">
    <location>
        <begin position="1"/>
        <end position="26"/>
    </location>
</feature>
<dbReference type="PaxDb" id="667014-Thein_1861"/>
<dbReference type="STRING" id="667014.Thein_1861"/>
<evidence type="ECO:0000256" key="5">
    <source>
        <dbReference type="SAM" id="SignalP"/>
    </source>
</evidence>
<dbReference type="EMBL" id="CP002683">
    <property type="protein sequence ID" value="AEH45716.1"/>
    <property type="molecule type" value="Genomic_DNA"/>
</dbReference>
<keyword evidence="4" id="KW-0472">Membrane</keyword>
<keyword evidence="7" id="KW-0675">Receptor</keyword>
<dbReference type="RefSeq" id="WP_013908455.1">
    <property type="nucleotide sequence ID" value="NC_015681.1"/>
</dbReference>
<dbReference type="InterPro" id="IPR028082">
    <property type="entry name" value="Peripla_BP_I"/>
</dbReference>
<dbReference type="HOGENOM" id="CLU_027128_5_1_0"/>
<evidence type="ECO:0000256" key="3">
    <source>
        <dbReference type="ARBA" id="ARBA00022989"/>
    </source>
</evidence>
<protein>
    <submittedName>
        <fullName evidence="7">Extracellular ligand-binding receptor</fullName>
    </submittedName>
</protein>
<dbReference type="InterPro" id="IPR001828">
    <property type="entry name" value="ANF_lig-bd_rcpt"/>
</dbReference>
<reference evidence="8" key="1">
    <citation type="submission" date="2011-04" db="EMBL/GenBank/DDBJ databases">
        <title>The complete genome of Thermodesulfatator indicus DSM 15286.</title>
        <authorList>
            <person name="Lucas S."/>
            <person name="Copeland A."/>
            <person name="Lapidus A."/>
            <person name="Bruce D."/>
            <person name="Goodwin L."/>
            <person name="Pitluck S."/>
            <person name="Peters L."/>
            <person name="Kyrpides N."/>
            <person name="Mavromatis K."/>
            <person name="Pagani I."/>
            <person name="Ivanova N."/>
            <person name="Saunders L."/>
            <person name="Detter J.C."/>
            <person name="Tapia R."/>
            <person name="Han C."/>
            <person name="Land M."/>
            <person name="Hauser L."/>
            <person name="Markowitz V."/>
            <person name="Cheng J.-F."/>
            <person name="Hugenholtz P."/>
            <person name="Woyke T."/>
            <person name="Wu D."/>
            <person name="Spring S."/>
            <person name="Schroeder M."/>
            <person name="Brambilla E."/>
            <person name="Klenk H.-P."/>
            <person name="Eisen J.A."/>
        </authorList>
    </citation>
    <scope>NUCLEOTIDE SEQUENCE [LARGE SCALE GENOMIC DNA]</scope>
    <source>
        <strain evidence="8">DSM 15286 / JCM 11887 / CIR29812</strain>
    </source>
</reference>
<evidence type="ECO:0000313" key="8">
    <source>
        <dbReference type="Proteomes" id="UP000006793"/>
    </source>
</evidence>
<sequence length="411" mass="46011">MRKGFRLLGACLVALLVFAFSTTGYAKTIKIGVLVDLSGGLSTYGHTEKIASEIAEGKINKFFKEKGYPYKVRFYVEDTKCDPKVCLDKAQALYALGIKLMLGPMSSGEVKNLKNFVNSNRIIIMSPSSTAPPDKIGCARPKDKRYIFRLVPTDNFQGNAVGDLCKSLGFKNVVVIYRKDAWGDGLKQASVARIKKWGITLLDVIPYDPNIADWSPIIQKLIDDLKYKDPKNTGVVFIGFEEVASLLAQMKLDCPALNYTWIGTDGMANSKKILEEAKDRAIKVKFYSTMFHSVSDEAKELQKIYEKKGLKADQYALNIYDGAWIGAISYVEMLKEKGKYDADYLSSKIREVATKYSKGEYGVKPVTGTIKFNEWNDRASGNYAIFMVTEKGWVLGGIWHSETGEITWKQK</sequence>
<dbReference type="PATRIC" id="fig|667014.3.peg.1914"/>